<dbReference type="PANTHER" id="PTHR37471">
    <property type="entry name" value="UNNAMED PRODUCT"/>
    <property type="match status" value="1"/>
</dbReference>
<evidence type="ECO:0000256" key="1">
    <source>
        <dbReference type="SAM" id="MobiDB-lite"/>
    </source>
</evidence>
<dbReference type="STRING" id="1890683.A0A427Y2U5"/>
<protein>
    <submittedName>
        <fullName evidence="2">Uncharacterized protein</fullName>
    </submittedName>
</protein>
<organism evidence="2 3">
    <name type="scientific">Saitozyma podzolica</name>
    <dbReference type="NCBI Taxonomy" id="1890683"/>
    <lineage>
        <taxon>Eukaryota</taxon>
        <taxon>Fungi</taxon>
        <taxon>Dikarya</taxon>
        <taxon>Basidiomycota</taxon>
        <taxon>Agaricomycotina</taxon>
        <taxon>Tremellomycetes</taxon>
        <taxon>Tremellales</taxon>
        <taxon>Trimorphomycetaceae</taxon>
        <taxon>Saitozyma</taxon>
    </lineage>
</organism>
<feature type="region of interest" description="Disordered" evidence="1">
    <location>
        <begin position="178"/>
        <end position="201"/>
    </location>
</feature>
<proteinExistence type="predicted"/>
<keyword evidence="3" id="KW-1185">Reference proteome</keyword>
<accession>A0A427Y2U5</accession>
<name>A0A427Y2U5_9TREE</name>
<dbReference type="InterPro" id="IPR029058">
    <property type="entry name" value="AB_hydrolase_fold"/>
</dbReference>
<feature type="compositionally biased region" description="Basic and acidic residues" evidence="1">
    <location>
        <begin position="189"/>
        <end position="201"/>
    </location>
</feature>
<dbReference type="Proteomes" id="UP000279259">
    <property type="component" value="Unassembled WGS sequence"/>
</dbReference>
<feature type="compositionally biased region" description="Basic and acidic residues" evidence="1">
    <location>
        <begin position="663"/>
        <end position="681"/>
    </location>
</feature>
<evidence type="ECO:0000313" key="3">
    <source>
        <dbReference type="Proteomes" id="UP000279259"/>
    </source>
</evidence>
<sequence length="681" mass="78354">MLSSTPSLLSIHSVETVGKHLPAPLAEVRSDLVPLPEEKYPREIEAKKPDHGYYIALGMILSVWMITPLSGAYLVWYIVFRGVVFAIYHHYLIRFVQSPPLSSNLPLEVRYSLFLRVLAAGLTCPIPTLPRHDPEDSLSELPQEPYDPYASNEIAAMQQDDRLFDSEIDERMGLRERRRVDKTTGGQREVMEDESRKREKALSDEVQREMEMLEEWDGDGIVDRGGNATKLHPCDPRAVEFRERFRTWFNHAPWSLIKKHNVLIWLSWCFFNLPLEDARANPVWSTFLDRSLELLEARTGTTLPDGFDRTISTIRLTMDPVKAKGRPLLLYAISTGINCWLREVIYPFQGMRLCREGPIEYLIRIPKGWTPDKGRAHTNAMPIVYLHGLGFGLIQNHLLIKHLIQSLPTHPLVVPLAHHTAHGFFHERHLRPWTRNEFVETMKVVCRRWGFWEEPQTGMGQRELDIGGVSLMSHSNGSVAHGWIVKDCPSLARRNTFVDPVNFCLWEGDVCWSFCYRKPSKALELLLHYFVASEVGIANYIQRHFDWANNTVFLDEIPHATNPHRTAFFLGAKDMILDASRVRRHLERHGVRAGIHWDVNGSHGDCLSGDTRDRVVMFVGTGLTHGWRGWLREGRRRHSLGQYDWTKVKRDSSDVSTTAVDGNPDRDDSDRTYVGERRKEV</sequence>
<dbReference type="AlphaFoldDB" id="A0A427Y2U5"/>
<gene>
    <name evidence="2" type="ORF">EHS25_004862</name>
</gene>
<dbReference type="EMBL" id="RSCD01000020">
    <property type="protein sequence ID" value="RSH85466.1"/>
    <property type="molecule type" value="Genomic_DNA"/>
</dbReference>
<reference evidence="2 3" key="1">
    <citation type="submission" date="2018-11" db="EMBL/GenBank/DDBJ databases">
        <title>Genome sequence of Saitozyma podzolica DSM 27192.</title>
        <authorList>
            <person name="Aliyu H."/>
            <person name="Gorte O."/>
            <person name="Ochsenreither K."/>
        </authorList>
    </citation>
    <scope>NUCLEOTIDE SEQUENCE [LARGE SCALE GENOMIC DNA]</scope>
    <source>
        <strain evidence="2 3">DSM 27192</strain>
    </source>
</reference>
<dbReference type="OrthoDB" id="6431331at2759"/>
<evidence type="ECO:0000313" key="2">
    <source>
        <dbReference type="EMBL" id="RSH85466.1"/>
    </source>
</evidence>
<dbReference type="PANTHER" id="PTHR37471:SF1">
    <property type="entry name" value="AB HYDROLASE-1 DOMAIN-CONTAINING PROTEIN"/>
    <property type="match status" value="1"/>
</dbReference>
<feature type="region of interest" description="Disordered" evidence="1">
    <location>
        <begin position="651"/>
        <end position="681"/>
    </location>
</feature>
<comment type="caution">
    <text evidence="2">The sequence shown here is derived from an EMBL/GenBank/DDBJ whole genome shotgun (WGS) entry which is preliminary data.</text>
</comment>
<dbReference type="SUPFAM" id="SSF53474">
    <property type="entry name" value="alpha/beta-Hydrolases"/>
    <property type="match status" value="1"/>
</dbReference>